<evidence type="ECO:0000313" key="1">
    <source>
        <dbReference type="EMBL" id="EFD41169.2"/>
    </source>
</evidence>
<dbReference type="Proteomes" id="UP000005088">
    <property type="component" value="Unassembled WGS sequence"/>
</dbReference>
<gene>
    <name evidence="1" type="ORF">TBOG_00004</name>
</gene>
<proteinExistence type="predicted"/>
<protein>
    <submittedName>
        <fullName evidence="1">PE-PGRS family protein</fullName>
    </submittedName>
</protein>
<evidence type="ECO:0000313" key="2">
    <source>
        <dbReference type="Proteomes" id="UP000005088"/>
    </source>
</evidence>
<dbReference type="EMBL" id="GG663503">
    <property type="protein sequence ID" value="EFD41169.2"/>
    <property type="molecule type" value="Genomic_DNA"/>
</dbReference>
<dbReference type="AlphaFoldDB" id="A0A9P2H453"/>
<accession>A0A9P2H453</accession>
<organism evidence="1 2">
    <name type="scientific">Mycobacterium tuberculosis variant africanum K85</name>
    <dbReference type="NCBI Taxonomy" id="611304"/>
    <lineage>
        <taxon>Bacteria</taxon>
        <taxon>Bacillati</taxon>
        <taxon>Actinomycetota</taxon>
        <taxon>Actinomycetes</taxon>
        <taxon>Mycobacteriales</taxon>
        <taxon>Mycobacteriaceae</taxon>
        <taxon>Mycobacterium</taxon>
        <taxon>Mycobacterium tuberculosis complex</taxon>
    </lineage>
</organism>
<reference evidence="2" key="1">
    <citation type="submission" date="2009-03" db="EMBL/GenBank/DDBJ databases">
        <title>The Genome Sequence of Mycobacterium africanum strain K85 (originally listed here as Mycobacterium tuberculosis).</title>
        <authorList>
            <consortium name="The Broad Institute Genome Sequencing Platform"/>
            <person name="Small P."/>
            <person name="Gagneaux S."/>
            <person name="Hopewell P."/>
            <person name="Young S.K."/>
            <person name="Kodira C.D."/>
            <person name="Zeng Q."/>
            <person name="Koehrsen M."/>
            <person name="Alvarado L."/>
            <person name="Berlin A."/>
            <person name="Borenstein D."/>
            <person name="Chen Z."/>
            <person name="Engels R."/>
            <person name="Freedman E."/>
            <person name="Gellesch M."/>
            <person name="Goldberg J."/>
            <person name="Griggs A."/>
            <person name="Gujja S."/>
            <person name="Heiman D."/>
            <person name="Hepburn T."/>
            <person name="Howarth C."/>
            <person name="Jen D."/>
            <person name="Larson L."/>
            <person name="Lewis B."/>
            <person name="Mehta T."/>
            <person name="Park D."/>
            <person name="Pearson M."/>
            <person name="Roberts A."/>
            <person name="Saif S."/>
            <person name="Shea T."/>
            <person name="Shenoy N."/>
            <person name="Sisk P."/>
            <person name="Stolte C."/>
            <person name="Sykes S."/>
            <person name="Walk T."/>
            <person name="White J."/>
            <person name="Yandava C."/>
            <person name="Nusbaum C."/>
            <person name="Galagan J."/>
            <person name="Birren B."/>
        </authorList>
    </citation>
    <scope>NUCLEOTIDE SEQUENCE [LARGE SCALE GENOMIC DNA]</scope>
    <source>
        <strain evidence="2">K85</strain>
    </source>
</reference>
<name>A0A9P2H453_MYCTX</name>
<sequence>MSFVLISPEVVSAAAGDLAKRGIDNQRHPQGGSGLATCKVWAAGRR</sequence>